<comment type="function">
    <text evidence="8">Major component of the acid-resistance (AR) system allowing enteric pathogens to survive the acidic environment in the stomach. Exchanges extracellular arginine for its intracellular decarboxylation product agmatine (Agm) thereby expelling intracellular protons. Probably undergoes several conformational states in order to translocate the substrate across the membrane; keeps the substrate accessible to only 1 side of the membrane at a time by opening and closing 3 membrane-internal gates.</text>
</comment>
<dbReference type="PANTHER" id="PTHR42770:SF18">
    <property type="entry name" value="ARGININE_AGMATINE ANTIPORTER"/>
    <property type="match status" value="1"/>
</dbReference>
<dbReference type="InterPro" id="IPR002293">
    <property type="entry name" value="AA/rel_permease1"/>
</dbReference>
<protein>
    <recommendedName>
        <fullName evidence="3">Arginine/agmatine antiporter</fullName>
    </recommendedName>
</protein>
<evidence type="ECO:0000313" key="10">
    <source>
        <dbReference type="EMBL" id="QEA15355.1"/>
    </source>
</evidence>
<organism evidence="10 11">
    <name type="scientific">Novosphingobium ginsenosidimutans</name>
    <dbReference type="NCBI Taxonomy" id="1176536"/>
    <lineage>
        <taxon>Bacteria</taxon>
        <taxon>Pseudomonadati</taxon>
        <taxon>Pseudomonadota</taxon>
        <taxon>Alphaproteobacteria</taxon>
        <taxon>Sphingomonadales</taxon>
        <taxon>Sphingomonadaceae</taxon>
        <taxon>Novosphingobium</taxon>
    </lineage>
</organism>
<dbReference type="PANTHER" id="PTHR42770">
    <property type="entry name" value="AMINO ACID TRANSPORTER-RELATED"/>
    <property type="match status" value="1"/>
</dbReference>
<sequence length="450" mass="46746">MVTRRDQAIGCPAKGIRPMERKLGYWALLALVIGNMVGSGIYILPAQLAPLGWNQFAGWGITIVGALALARVFASLGARLPLAGGPYAYATAAFGPLAGFTTAWAYWVMSWVGNAAVAVAVVSALSLIFPALGTTTGAPALLAVGCVWIVTFINIRGVREAGRLQEVTVVLKLLPLVALIGIAVWLWLTGSPRAPDPGVPFTADNVALAAGLTFWGFLGLEAATVPADKVENPGRNIARATVMGVILTGLVYFGISFAFALFMPVSEAAASPAPIASFLGRYLGSDVAIAVALFAAISAFGTLNGWVLVQAEMPWAMAKGGVFPAWFGVEGKHGTPVRSHLVSSGLLSGITLLNYQKGMTDLFGFIASVSLSAGLVAYLMAALAALRLARDNTLTLLAALVAVAFFCWAEYGLGGEAITYAALLIGAGLPVYWAVQKNRQLASSPSMGEG</sequence>
<dbReference type="Proteomes" id="UP000321172">
    <property type="component" value="Chromosome"/>
</dbReference>
<dbReference type="Gene3D" id="1.20.1740.10">
    <property type="entry name" value="Amino acid/polyamine transporter I"/>
    <property type="match status" value="1"/>
</dbReference>
<gene>
    <name evidence="10" type="ORF">FRF71_03925</name>
</gene>
<feature type="transmembrane region" description="Helical" evidence="9">
    <location>
        <begin position="417"/>
        <end position="435"/>
    </location>
</feature>
<dbReference type="Pfam" id="PF13520">
    <property type="entry name" value="AA_permease_2"/>
    <property type="match status" value="1"/>
</dbReference>
<feature type="transmembrane region" description="Helical" evidence="9">
    <location>
        <begin position="167"/>
        <end position="187"/>
    </location>
</feature>
<dbReference type="OrthoDB" id="3185104at2"/>
<dbReference type="GO" id="GO:0005886">
    <property type="term" value="C:plasma membrane"/>
    <property type="evidence" value="ECO:0007669"/>
    <property type="project" value="UniProtKB-SubCell"/>
</dbReference>
<keyword evidence="6 9" id="KW-1133">Transmembrane helix</keyword>
<feature type="transmembrane region" description="Helical" evidence="9">
    <location>
        <begin position="207"/>
        <end position="225"/>
    </location>
</feature>
<evidence type="ECO:0000256" key="4">
    <source>
        <dbReference type="ARBA" id="ARBA00022475"/>
    </source>
</evidence>
<dbReference type="InterPro" id="IPR050367">
    <property type="entry name" value="APC_superfamily"/>
</dbReference>
<dbReference type="KEGG" id="ngf:FRF71_03925"/>
<evidence type="ECO:0000256" key="6">
    <source>
        <dbReference type="ARBA" id="ARBA00022989"/>
    </source>
</evidence>
<evidence type="ECO:0000256" key="5">
    <source>
        <dbReference type="ARBA" id="ARBA00022692"/>
    </source>
</evidence>
<evidence type="ECO:0000256" key="1">
    <source>
        <dbReference type="ARBA" id="ARBA00004651"/>
    </source>
</evidence>
<comment type="similarity">
    <text evidence="2">Belongs to the amino acid-polyamine-organocation (APC) superfamily. Basic amino acid/polyamine antiporter (APA) (TC 2.A.3.2) family.</text>
</comment>
<accession>A0A5B8S3F5</accession>
<proteinExistence type="inferred from homology"/>
<evidence type="ECO:0000256" key="2">
    <source>
        <dbReference type="ARBA" id="ARBA00008220"/>
    </source>
</evidence>
<reference evidence="10 11" key="1">
    <citation type="journal article" date="2013" name="J. Microbiol. Biotechnol.">
        <title>Novosphingobium ginsenosidimutans sp. nov., with the ability to convert ginsenoside.</title>
        <authorList>
            <person name="Kim J.K."/>
            <person name="He D."/>
            <person name="Liu Q.M."/>
            <person name="Park H.Y."/>
            <person name="Jung M.S."/>
            <person name="Yoon M.H."/>
            <person name="Kim S.C."/>
            <person name="Im W.T."/>
        </authorList>
    </citation>
    <scope>NUCLEOTIDE SEQUENCE [LARGE SCALE GENOMIC DNA]</scope>
    <source>
        <strain evidence="10 11">FW-6</strain>
    </source>
</reference>
<keyword evidence="11" id="KW-1185">Reference proteome</keyword>
<name>A0A5B8S3F5_9SPHN</name>
<feature type="transmembrane region" description="Helical" evidence="9">
    <location>
        <begin position="56"/>
        <end position="74"/>
    </location>
</feature>
<feature type="transmembrane region" description="Helical" evidence="9">
    <location>
        <begin position="393"/>
        <end position="411"/>
    </location>
</feature>
<keyword evidence="4" id="KW-1003">Cell membrane</keyword>
<feature type="transmembrane region" description="Helical" evidence="9">
    <location>
        <begin position="127"/>
        <end position="155"/>
    </location>
</feature>
<comment type="subcellular location">
    <subcellularLocation>
        <location evidence="1">Cell membrane</location>
        <topology evidence="1">Multi-pass membrane protein</topology>
    </subcellularLocation>
</comment>
<evidence type="ECO:0000256" key="9">
    <source>
        <dbReference type="SAM" id="Phobius"/>
    </source>
</evidence>
<evidence type="ECO:0000256" key="3">
    <source>
        <dbReference type="ARBA" id="ARBA00021069"/>
    </source>
</evidence>
<dbReference type="PIRSF" id="PIRSF006060">
    <property type="entry name" value="AA_transporter"/>
    <property type="match status" value="1"/>
</dbReference>
<feature type="transmembrane region" description="Helical" evidence="9">
    <location>
        <begin position="237"/>
        <end position="262"/>
    </location>
</feature>
<keyword evidence="5 9" id="KW-0812">Transmembrane</keyword>
<evidence type="ECO:0000256" key="8">
    <source>
        <dbReference type="ARBA" id="ARBA00045636"/>
    </source>
</evidence>
<dbReference type="EMBL" id="CP042345">
    <property type="protein sequence ID" value="QEA15355.1"/>
    <property type="molecule type" value="Genomic_DNA"/>
</dbReference>
<feature type="transmembrane region" description="Helical" evidence="9">
    <location>
        <begin position="23"/>
        <end position="44"/>
    </location>
</feature>
<evidence type="ECO:0000256" key="7">
    <source>
        <dbReference type="ARBA" id="ARBA00023136"/>
    </source>
</evidence>
<dbReference type="GO" id="GO:0022857">
    <property type="term" value="F:transmembrane transporter activity"/>
    <property type="evidence" value="ECO:0007669"/>
    <property type="project" value="InterPro"/>
</dbReference>
<feature type="transmembrane region" description="Helical" evidence="9">
    <location>
        <begin position="86"/>
        <end position="107"/>
    </location>
</feature>
<feature type="transmembrane region" description="Helical" evidence="9">
    <location>
        <begin position="287"/>
        <end position="309"/>
    </location>
</feature>
<evidence type="ECO:0000313" key="11">
    <source>
        <dbReference type="Proteomes" id="UP000321172"/>
    </source>
</evidence>
<dbReference type="AlphaFoldDB" id="A0A5B8S3F5"/>
<feature type="transmembrane region" description="Helical" evidence="9">
    <location>
        <begin position="362"/>
        <end position="386"/>
    </location>
</feature>
<keyword evidence="7 9" id="KW-0472">Membrane</keyword>